<evidence type="ECO:0000259" key="2">
    <source>
        <dbReference type="Pfam" id="PF09718"/>
    </source>
</evidence>
<evidence type="ECO:0000313" key="3">
    <source>
        <dbReference type="EMBL" id="MBR0551736.1"/>
    </source>
</evidence>
<dbReference type="InterPro" id="IPR009628">
    <property type="entry name" value="Phage_tape_measure_N"/>
</dbReference>
<proteinExistence type="predicted"/>
<protein>
    <submittedName>
        <fullName evidence="3">Phage tail length tape measure family protein</fullName>
    </submittedName>
</protein>
<comment type="caution">
    <text evidence="3">The sequence shown here is derived from an EMBL/GenBank/DDBJ whole genome shotgun (WGS) entry which is preliminary data.</text>
</comment>
<organism evidence="3 4">
    <name type="scientific">Stakelama marina</name>
    <dbReference type="NCBI Taxonomy" id="2826939"/>
    <lineage>
        <taxon>Bacteria</taxon>
        <taxon>Pseudomonadati</taxon>
        <taxon>Pseudomonadota</taxon>
        <taxon>Alphaproteobacteria</taxon>
        <taxon>Sphingomonadales</taxon>
        <taxon>Sphingomonadaceae</taxon>
        <taxon>Stakelama</taxon>
    </lineage>
</organism>
<dbReference type="Pfam" id="PF06791">
    <property type="entry name" value="TMP_2"/>
    <property type="match status" value="1"/>
</dbReference>
<dbReference type="InterPro" id="IPR006431">
    <property type="entry name" value="Phage_tape_meas_C"/>
</dbReference>
<feature type="domain" description="Bacteriophage tail tape measure C-terminal" evidence="2">
    <location>
        <begin position="501"/>
        <end position="573"/>
    </location>
</feature>
<dbReference type="RefSeq" id="WP_284053001.1">
    <property type="nucleotide sequence ID" value="NZ_JAGRQC010000001.1"/>
</dbReference>
<accession>A0A8T4IHQ2</accession>
<name>A0A8T4IHQ2_9SPHN</name>
<gene>
    <name evidence="3" type="ORF">J7S20_04370</name>
</gene>
<reference evidence="3" key="1">
    <citation type="submission" date="2021-04" db="EMBL/GenBank/DDBJ databases">
        <title>Ouciella asimina sp. nov., isolated from the surface seawater in the hydrothermal field of Okinawa Trough.</title>
        <authorList>
            <person name="Shuang W."/>
        </authorList>
    </citation>
    <scope>NUCLEOTIDE SEQUENCE</scope>
    <source>
        <strain evidence="3">LXI357</strain>
    </source>
</reference>
<sequence>MLDNALKRGKLSIDQHTVLMGRLKARYEEGSKSMATVATAAGSTRAGMQQLSYQLNDVATMFAMGARPTQIFASQIGQVTQSVQLMGGGASKFAAFLGGPWGMALTTATFVLAPFVTKLFETHDALDLAETGSNALADAQSALGNVFDTVSGKLKTQNELLLLNARLTASNMRAQALAEKESSRDAFANAGYASSGSRAAGAAATGLGLTGKPLADWLLKTNRPVQNLGRLAQEANKIKKNDERRARFDEILKISEKLDFSGSGVDKKAFKQAIMDAASSRYKNRIADLIDQSLDSGSLAKELRTPDKSKPKKDRSAEYQSRYLNELDNLQADQRQLQGQLTTDLRTRAQLQHEQISADRDSYNASVDQRVKAKELTKAQGEQLKLAYEANAAKRDTATNWELDDKLTKEENRQKLALLDMRAEQLQYEYAAAQTEAERRAVALKLLDVSMEKLRISQQEVLDLHSSSLAEQQTAQAKLAQIGQIKAMATQQINRQNAGPLARYLDSLPKTAQQANEAYQAAAADGLASFNDGLAAAITGTKSLGDVFKNVTNQIIADLARIMIQRSITEPLANALFGGGGGGGLFGSLFGGGGGGGLFGSLLGGAKGPPLGSWWQPDGARASGGDVRAMRPYIVGEQGPELMVPGASGTIIPNDRLRAAKAGGVGTGDINVTVNAQDAVLTHTVKGWVAQGVQIGIAQHDERLGKRRERLFRG</sequence>
<dbReference type="EMBL" id="JAGRQC010000001">
    <property type="protein sequence ID" value="MBR0551736.1"/>
    <property type="molecule type" value="Genomic_DNA"/>
</dbReference>
<evidence type="ECO:0000259" key="1">
    <source>
        <dbReference type="Pfam" id="PF06791"/>
    </source>
</evidence>
<keyword evidence="4" id="KW-1185">Reference proteome</keyword>
<dbReference type="AlphaFoldDB" id="A0A8T4IHQ2"/>
<feature type="domain" description="Bacteriophage tail tape measure N-terminal" evidence="1">
    <location>
        <begin position="33"/>
        <end position="175"/>
    </location>
</feature>
<dbReference type="Pfam" id="PF09718">
    <property type="entry name" value="Tape_meas_lam_C"/>
    <property type="match status" value="1"/>
</dbReference>
<evidence type="ECO:0000313" key="4">
    <source>
        <dbReference type="Proteomes" id="UP000676996"/>
    </source>
</evidence>
<dbReference type="Proteomes" id="UP000676996">
    <property type="component" value="Unassembled WGS sequence"/>
</dbReference>